<evidence type="ECO:0000256" key="7">
    <source>
        <dbReference type="ARBA" id="ARBA00022833"/>
    </source>
</evidence>
<evidence type="ECO:0000256" key="1">
    <source>
        <dbReference type="ARBA" id="ARBA00001947"/>
    </source>
</evidence>
<name>A0A1Q3A742_ZYGRO</name>
<accession>A0A1Q3A742</accession>
<sequence length="361" mass="40594">MSASLESARHVKFLKRHLSMLPPSQQSHDVNRVAIIFYSIVGLSALGVDCSREYESSIAYIYQHYVKLQIPGYNETFSGFVGSLATNVSNAPCISLPNTLFALLTLRIMECNKFFHKIMDRESLGNFIRKCQCSDGSFASVVDMNKPTPSLVDSNDLRFCYIAVAILRLIGCETKEDFQKFIDVDRVIDYMMTKKCDSGGFGDYGETHAGYTSCALCAFQLLDSLDRLASDFKERTIDWLLHRQVSNGGTMLSQEGRNPYYDPEENGGFQGRENKFADTCYAFWCLNSLKILNENEFNNVCRAGLAREYLLAKTQNNLIGGFSKNDEDDPDLYHTCLGIATLQLMNGSFDGIYCIPKKFAP</sequence>
<keyword evidence="3" id="KW-0637">Prenyltransferase</keyword>
<feature type="domain" description="Prenyltransferase alpha-alpha toroid" evidence="8">
    <location>
        <begin position="5"/>
        <end position="346"/>
    </location>
</feature>
<evidence type="ECO:0000256" key="4">
    <source>
        <dbReference type="ARBA" id="ARBA00022679"/>
    </source>
</evidence>
<gene>
    <name evidence="9" type="ORF">ZYGR_0AF00160</name>
</gene>
<dbReference type="GO" id="GO:0005953">
    <property type="term" value="C:CAAX-protein geranylgeranyltransferase complex"/>
    <property type="evidence" value="ECO:0007669"/>
    <property type="project" value="TreeGrafter"/>
</dbReference>
<evidence type="ECO:0000313" key="10">
    <source>
        <dbReference type="Proteomes" id="UP000187013"/>
    </source>
</evidence>
<reference evidence="9 10" key="1">
    <citation type="submission" date="2016-08" db="EMBL/GenBank/DDBJ databases">
        <title>Draft genome sequence of allopolyploid Zygosaccharomyces rouxii.</title>
        <authorList>
            <person name="Watanabe J."/>
            <person name="Uehara K."/>
            <person name="Mogi Y."/>
            <person name="Tsukioka Y."/>
        </authorList>
    </citation>
    <scope>NUCLEOTIDE SEQUENCE [LARGE SCALE GENOMIC DNA]</scope>
    <source>
        <strain evidence="9 10">NBRC 110957</strain>
    </source>
</reference>
<dbReference type="GO" id="GO:0046872">
    <property type="term" value="F:metal ion binding"/>
    <property type="evidence" value="ECO:0007669"/>
    <property type="project" value="UniProtKB-KW"/>
</dbReference>
<dbReference type="Proteomes" id="UP000187013">
    <property type="component" value="Unassembled WGS sequence"/>
</dbReference>
<dbReference type="InterPro" id="IPR045089">
    <property type="entry name" value="PGGT1B-like"/>
</dbReference>
<comment type="similarity">
    <text evidence="2">Belongs to the protein prenyltransferase subunit beta family.</text>
</comment>
<dbReference type="GO" id="GO:0004662">
    <property type="term" value="F:CAAX-protein geranylgeranyltransferase activity"/>
    <property type="evidence" value="ECO:0007669"/>
    <property type="project" value="TreeGrafter"/>
</dbReference>
<protein>
    <recommendedName>
        <fullName evidence="8">Prenyltransferase alpha-alpha toroid domain-containing protein</fullName>
    </recommendedName>
</protein>
<dbReference type="PANTHER" id="PTHR11774">
    <property type="entry name" value="GERANYLGERANYL TRANSFERASE TYPE BETA SUBUNIT"/>
    <property type="match status" value="1"/>
</dbReference>
<keyword evidence="7" id="KW-0862">Zinc</keyword>
<keyword evidence="4" id="KW-0808">Transferase</keyword>
<evidence type="ECO:0000256" key="6">
    <source>
        <dbReference type="ARBA" id="ARBA00022737"/>
    </source>
</evidence>
<dbReference type="Pfam" id="PF00432">
    <property type="entry name" value="Prenyltrans"/>
    <property type="match status" value="1"/>
</dbReference>
<proteinExistence type="inferred from homology"/>
<comment type="cofactor">
    <cofactor evidence="1">
        <name>Zn(2+)</name>
        <dbReference type="ChEBI" id="CHEBI:29105"/>
    </cofactor>
</comment>
<dbReference type="EMBL" id="BDGX01000032">
    <property type="protein sequence ID" value="GAV51545.1"/>
    <property type="molecule type" value="Genomic_DNA"/>
</dbReference>
<dbReference type="InterPro" id="IPR008930">
    <property type="entry name" value="Terpenoid_cyclase/PrenylTrfase"/>
</dbReference>
<dbReference type="PANTHER" id="PTHR11774:SF4">
    <property type="entry name" value="GERANYLGERANYL TRANSFERASE TYPE-1 SUBUNIT BETA"/>
    <property type="match status" value="1"/>
</dbReference>
<dbReference type="OrthoDB" id="24893at2759"/>
<evidence type="ECO:0000259" key="8">
    <source>
        <dbReference type="Pfam" id="PF00432"/>
    </source>
</evidence>
<keyword evidence="6" id="KW-0677">Repeat</keyword>
<comment type="caution">
    <text evidence="9">The sequence shown here is derived from an EMBL/GenBank/DDBJ whole genome shotgun (WGS) entry which is preliminary data.</text>
</comment>
<evidence type="ECO:0000256" key="5">
    <source>
        <dbReference type="ARBA" id="ARBA00022723"/>
    </source>
</evidence>
<dbReference type="SUPFAM" id="SSF48239">
    <property type="entry name" value="Terpenoid cyclases/Protein prenyltransferases"/>
    <property type="match status" value="1"/>
</dbReference>
<dbReference type="AlphaFoldDB" id="A0A1Q3A742"/>
<keyword evidence="5" id="KW-0479">Metal-binding</keyword>
<organism evidence="9 10">
    <name type="scientific">Zygosaccharomyces rouxii</name>
    <dbReference type="NCBI Taxonomy" id="4956"/>
    <lineage>
        <taxon>Eukaryota</taxon>
        <taxon>Fungi</taxon>
        <taxon>Dikarya</taxon>
        <taxon>Ascomycota</taxon>
        <taxon>Saccharomycotina</taxon>
        <taxon>Saccharomycetes</taxon>
        <taxon>Saccharomycetales</taxon>
        <taxon>Saccharomycetaceae</taxon>
        <taxon>Zygosaccharomyces</taxon>
    </lineage>
</organism>
<dbReference type="InterPro" id="IPR001330">
    <property type="entry name" value="Prenyltrans"/>
</dbReference>
<evidence type="ECO:0000256" key="3">
    <source>
        <dbReference type="ARBA" id="ARBA00022602"/>
    </source>
</evidence>
<evidence type="ECO:0000256" key="2">
    <source>
        <dbReference type="ARBA" id="ARBA00010497"/>
    </source>
</evidence>
<dbReference type="Gene3D" id="1.50.10.20">
    <property type="match status" value="1"/>
</dbReference>
<evidence type="ECO:0000313" key="9">
    <source>
        <dbReference type="EMBL" id="GAV51545.1"/>
    </source>
</evidence>